<dbReference type="STRING" id="1391653.AKJ08_1923"/>
<dbReference type="SUPFAM" id="SSF52540">
    <property type="entry name" value="P-loop containing nucleoside triphosphate hydrolases"/>
    <property type="match status" value="1"/>
</dbReference>
<dbReference type="KEGG" id="vin:AKJ08_1923"/>
<dbReference type="EC" id="2.7.4.25" evidence="8"/>
<comment type="catalytic activity">
    <reaction evidence="7 8">
        <text>CMP + ATP = CDP + ADP</text>
        <dbReference type="Rhea" id="RHEA:11600"/>
        <dbReference type="ChEBI" id="CHEBI:30616"/>
        <dbReference type="ChEBI" id="CHEBI:58069"/>
        <dbReference type="ChEBI" id="CHEBI:60377"/>
        <dbReference type="ChEBI" id="CHEBI:456216"/>
        <dbReference type="EC" id="2.7.4.25"/>
    </reaction>
</comment>
<dbReference type="CDD" id="cd02020">
    <property type="entry name" value="CMPK"/>
    <property type="match status" value="1"/>
</dbReference>
<keyword evidence="12" id="KW-1185">Reference proteome</keyword>
<dbReference type="GO" id="GO:0015949">
    <property type="term" value="P:nucleobase-containing small molecule interconversion"/>
    <property type="evidence" value="ECO:0007669"/>
    <property type="project" value="TreeGrafter"/>
</dbReference>
<dbReference type="NCBIfam" id="TIGR00017">
    <property type="entry name" value="cmk"/>
    <property type="match status" value="1"/>
</dbReference>
<keyword evidence="5 8" id="KW-0067">ATP-binding</keyword>
<feature type="region of interest" description="Disordered" evidence="9">
    <location>
        <begin position="191"/>
        <end position="213"/>
    </location>
</feature>
<dbReference type="GO" id="GO:0036430">
    <property type="term" value="F:CMP kinase activity"/>
    <property type="evidence" value="ECO:0007669"/>
    <property type="project" value="RHEA"/>
</dbReference>
<gene>
    <name evidence="8" type="primary">cmk</name>
    <name evidence="11" type="ORF">AKJ08_1923</name>
</gene>
<keyword evidence="4 8" id="KW-0418">Kinase</keyword>
<dbReference type="PATRIC" id="fig|1391653.3.peg.2013"/>
<dbReference type="PANTHER" id="PTHR21299:SF2">
    <property type="entry name" value="CYTIDYLATE KINASE"/>
    <property type="match status" value="1"/>
</dbReference>
<comment type="subcellular location">
    <subcellularLocation>
        <location evidence="8">Cytoplasm</location>
    </subcellularLocation>
</comment>
<dbReference type="Pfam" id="PF02224">
    <property type="entry name" value="Cytidylate_kin"/>
    <property type="match status" value="1"/>
</dbReference>
<accession>A0A0K1PDP5</accession>
<dbReference type="AlphaFoldDB" id="A0A0K1PDP5"/>
<evidence type="ECO:0000256" key="8">
    <source>
        <dbReference type="HAMAP-Rule" id="MF_00238"/>
    </source>
</evidence>
<dbReference type="Proteomes" id="UP000055590">
    <property type="component" value="Chromosome"/>
</dbReference>
<evidence type="ECO:0000256" key="2">
    <source>
        <dbReference type="ARBA" id="ARBA00022679"/>
    </source>
</evidence>
<dbReference type="GO" id="GO:0006220">
    <property type="term" value="P:pyrimidine nucleotide metabolic process"/>
    <property type="evidence" value="ECO:0007669"/>
    <property type="project" value="UniProtKB-UniRule"/>
</dbReference>
<dbReference type="InterPro" id="IPR027417">
    <property type="entry name" value="P-loop_NTPase"/>
</dbReference>
<evidence type="ECO:0000256" key="5">
    <source>
        <dbReference type="ARBA" id="ARBA00022840"/>
    </source>
</evidence>
<evidence type="ECO:0000256" key="9">
    <source>
        <dbReference type="SAM" id="MobiDB-lite"/>
    </source>
</evidence>
<dbReference type="InterPro" id="IPR003136">
    <property type="entry name" value="Cytidylate_kin"/>
</dbReference>
<dbReference type="RefSeq" id="WP_050725834.1">
    <property type="nucleotide sequence ID" value="NZ_CP012332.1"/>
</dbReference>
<sequence>MSDEDDVPGGGRAFLVAIDGPAGAGKSTVSRLVAERLGFTLVDTGAIYRTVALAASRAGIAFDDDDGLGRLLESLPLELRQVQGGGQAVLLGGEDVSKEIRTPAISLGASAVSARPVVRSGLLELQRRLARSAEAGAVLEGRDIGTVVFPDADAKFFLTASAEARARRRYDELVAKGEKVGFDEVLADQEKRDRSDMERPIAPLRPADDAVRIDSTSMSKDEVVDTIVAEVRRRLAAGSSRD</sequence>
<dbReference type="InterPro" id="IPR011994">
    <property type="entry name" value="Cytidylate_kinase_dom"/>
</dbReference>
<feature type="domain" description="Cytidylate kinase" evidence="10">
    <location>
        <begin position="16"/>
        <end position="232"/>
    </location>
</feature>
<evidence type="ECO:0000313" key="11">
    <source>
        <dbReference type="EMBL" id="AKU91536.1"/>
    </source>
</evidence>
<comment type="catalytic activity">
    <reaction evidence="6 8">
        <text>dCMP + ATP = dCDP + ADP</text>
        <dbReference type="Rhea" id="RHEA:25094"/>
        <dbReference type="ChEBI" id="CHEBI:30616"/>
        <dbReference type="ChEBI" id="CHEBI:57566"/>
        <dbReference type="ChEBI" id="CHEBI:58593"/>
        <dbReference type="ChEBI" id="CHEBI:456216"/>
        <dbReference type="EC" id="2.7.4.25"/>
    </reaction>
</comment>
<reference evidence="11 12" key="1">
    <citation type="submission" date="2015-08" db="EMBL/GenBank/DDBJ databases">
        <authorList>
            <person name="Babu N.S."/>
            <person name="Beckwith C.J."/>
            <person name="Beseler K.G."/>
            <person name="Brison A."/>
            <person name="Carone J.V."/>
            <person name="Caskin T.P."/>
            <person name="Diamond M."/>
            <person name="Durham M.E."/>
            <person name="Foxe J.M."/>
            <person name="Go M."/>
            <person name="Henderson B.A."/>
            <person name="Jones I.B."/>
            <person name="McGettigan J.A."/>
            <person name="Micheletti S.J."/>
            <person name="Nasrallah M.E."/>
            <person name="Ortiz D."/>
            <person name="Piller C.R."/>
            <person name="Privatt S.R."/>
            <person name="Schneider S.L."/>
            <person name="Sharp S."/>
            <person name="Smith T.C."/>
            <person name="Stanton J.D."/>
            <person name="Ullery H.E."/>
            <person name="Wilson R.J."/>
            <person name="Serrano M.G."/>
            <person name="Buck G."/>
            <person name="Lee V."/>
            <person name="Wang Y."/>
            <person name="Carvalho R."/>
            <person name="Voegtly L."/>
            <person name="Shi R."/>
            <person name="Duckworth R."/>
            <person name="Johnson A."/>
            <person name="Loviza R."/>
            <person name="Walstead R."/>
            <person name="Shah Z."/>
            <person name="Kiflezghi M."/>
            <person name="Wade K."/>
            <person name="Ball S.L."/>
            <person name="Bradley K.W."/>
            <person name="Asai D.J."/>
            <person name="Bowman C.A."/>
            <person name="Russell D.A."/>
            <person name="Pope W.H."/>
            <person name="Jacobs-Sera D."/>
            <person name="Hendrix R.W."/>
            <person name="Hatfull G.F."/>
        </authorList>
    </citation>
    <scope>NUCLEOTIDE SEQUENCE [LARGE SCALE GENOMIC DNA]</scope>
    <source>
        <strain evidence="11 12">DSM 27710</strain>
    </source>
</reference>
<name>A0A0K1PDP5_9BACT</name>
<protein>
    <recommendedName>
        <fullName evidence="8">Cytidylate kinase</fullName>
        <shortName evidence="8">CK</shortName>
        <ecNumber evidence="8">2.7.4.25</ecNumber>
    </recommendedName>
    <alternativeName>
        <fullName evidence="8">Cytidine monophosphate kinase</fullName>
        <shortName evidence="8">CMP kinase</shortName>
    </alternativeName>
</protein>
<keyword evidence="3 8" id="KW-0547">Nucleotide-binding</keyword>
<feature type="binding site" evidence="8">
    <location>
        <begin position="20"/>
        <end position="28"/>
    </location>
    <ligand>
        <name>ATP</name>
        <dbReference type="ChEBI" id="CHEBI:30616"/>
    </ligand>
</feature>
<dbReference type="EMBL" id="CP012332">
    <property type="protein sequence ID" value="AKU91536.1"/>
    <property type="molecule type" value="Genomic_DNA"/>
</dbReference>
<evidence type="ECO:0000256" key="1">
    <source>
        <dbReference type="ARBA" id="ARBA00009427"/>
    </source>
</evidence>
<keyword evidence="8" id="KW-0963">Cytoplasm</keyword>
<dbReference type="GO" id="GO:0005524">
    <property type="term" value="F:ATP binding"/>
    <property type="evidence" value="ECO:0007669"/>
    <property type="project" value="UniProtKB-UniRule"/>
</dbReference>
<dbReference type="Gene3D" id="3.40.50.300">
    <property type="entry name" value="P-loop containing nucleotide triphosphate hydrolases"/>
    <property type="match status" value="1"/>
</dbReference>
<evidence type="ECO:0000313" key="12">
    <source>
        <dbReference type="Proteomes" id="UP000055590"/>
    </source>
</evidence>
<proteinExistence type="inferred from homology"/>
<dbReference type="PANTHER" id="PTHR21299">
    <property type="entry name" value="CYTIDYLATE KINASE/PANTOATE-BETA-ALANINE LIGASE"/>
    <property type="match status" value="1"/>
</dbReference>
<keyword evidence="2 8" id="KW-0808">Transferase</keyword>
<dbReference type="GO" id="GO:0036431">
    <property type="term" value="F:dCMP kinase activity"/>
    <property type="evidence" value="ECO:0007669"/>
    <property type="project" value="InterPro"/>
</dbReference>
<dbReference type="GO" id="GO:0005829">
    <property type="term" value="C:cytosol"/>
    <property type="evidence" value="ECO:0007669"/>
    <property type="project" value="TreeGrafter"/>
</dbReference>
<evidence type="ECO:0000259" key="10">
    <source>
        <dbReference type="Pfam" id="PF02224"/>
    </source>
</evidence>
<evidence type="ECO:0000256" key="3">
    <source>
        <dbReference type="ARBA" id="ARBA00022741"/>
    </source>
</evidence>
<evidence type="ECO:0000256" key="6">
    <source>
        <dbReference type="ARBA" id="ARBA00047615"/>
    </source>
</evidence>
<organism evidence="11 12">
    <name type="scientific">Vulgatibacter incomptus</name>
    <dbReference type="NCBI Taxonomy" id="1391653"/>
    <lineage>
        <taxon>Bacteria</taxon>
        <taxon>Pseudomonadati</taxon>
        <taxon>Myxococcota</taxon>
        <taxon>Myxococcia</taxon>
        <taxon>Myxococcales</taxon>
        <taxon>Cystobacterineae</taxon>
        <taxon>Vulgatibacteraceae</taxon>
        <taxon>Vulgatibacter</taxon>
    </lineage>
</organism>
<dbReference type="HAMAP" id="MF_00238">
    <property type="entry name" value="Cytidyl_kinase_type1"/>
    <property type="match status" value="1"/>
</dbReference>
<dbReference type="OrthoDB" id="9807434at2"/>
<evidence type="ECO:0000256" key="4">
    <source>
        <dbReference type="ARBA" id="ARBA00022777"/>
    </source>
</evidence>
<evidence type="ECO:0000256" key="7">
    <source>
        <dbReference type="ARBA" id="ARBA00048478"/>
    </source>
</evidence>
<comment type="similarity">
    <text evidence="1 8">Belongs to the cytidylate kinase family. Type 1 subfamily.</text>
</comment>